<dbReference type="EMBL" id="OK499995">
    <property type="protein sequence ID" value="UGO51439.1"/>
    <property type="molecule type" value="Genomic_DNA"/>
</dbReference>
<evidence type="ECO:0000313" key="1">
    <source>
        <dbReference type="EMBL" id="UGO51439.1"/>
    </source>
</evidence>
<organism evidence="1 2">
    <name type="scientific">Serratia phage vB_SmaS_Tlacuache</name>
    <dbReference type="NCBI Taxonomy" id="2894809"/>
    <lineage>
        <taxon>Viruses</taxon>
        <taxon>Duplodnaviria</taxon>
        <taxon>Heunggongvirae</taxon>
        <taxon>Uroviricota</taxon>
        <taxon>Caudoviricetes</taxon>
        <taxon>Serbinvirus</taxon>
        <taxon>Serbinvirus tlacuache</taxon>
    </lineage>
</organism>
<evidence type="ECO:0000313" key="2">
    <source>
        <dbReference type="Proteomes" id="UP000827875"/>
    </source>
</evidence>
<protein>
    <submittedName>
        <fullName evidence="1">Uncharacterized protein</fullName>
    </submittedName>
</protein>
<sequence length="144" mass="15841">MVPDGCISELQDVRQVSTVVKGSLLSPVLPGTVPKGIAQVLSYRLLIRSREVPMITAAQARILANRKSVSSQAQSWVTRSIQTAATNGNFDVTCYHDNFSRAHSTQHLTTEEFLGIFEGIATKLTTLGFRAEAFPNKLVIRWNP</sequence>
<name>A0AAE8YYU1_9CAUD</name>
<keyword evidence="2" id="KW-1185">Reference proteome</keyword>
<accession>A0AAE8YYU1</accession>
<reference evidence="1" key="1">
    <citation type="submission" date="2021-10" db="EMBL/GenBank/DDBJ databases">
        <authorList>
            <person name="Todd Z."/>
            <person name="Wilkey A."/>
            <person name="Mckay W."/>
            <person name="Sharma R."/>
            <person name="Grose J.H."/>
        </authorList>
    </citation>
    <scope>NUCLEOTIDE SEQUENCE</scope>
</reference>
<gene>
    <name evidence="1" type="ORF">TLACUACHE_25</name>
</gene>
<proteinExistence type="predicted"/>
<dbReference type="Proteomes" id="UP000827875">
    <property type="component" value="Segment"/>
</dbReference>